<geneLocation type="plasmid" evidence="1">
    <name>unnamed 4</name>
</geneLocation>
<reference evidence="1 2" key="1">
    <citation type="submission" date="2015-07" db="EMBL/GenBank/DDBJ databases">
        <title>Draft Genome Sequence of Komagataeibacter intermedius Strain AF2, Isolated from Kombucha Tea.</title>
        <authorList>
            <person name="Santos R.A."/>
            <person name="Berretta A.A."/>
            <person name="Barud H.S."/>
            <person name="Ribeiro S.J."/>
            <person name="Gonzalez-Garcia L.N."/>
            <person name="Zucchi T.D."/>
            <person name="Goldman G.H."/>
            <person name="Riano-Pachon D.M."/>
        </authorList>
    </citation>
    <scope>NUCLEOTIDE SEQUENCE [LARGE SCALE GENOMIC DNA]</scope>
    <source>
        <strain evidence="1 2">AF2</strain>
        <plasmid evidence="1">unnamed 4</plasmid>
    </source>
</reference>
<dbReference type="EMBL" id="JUFX02000261">
    <property type="protein sequence ID" value="KPH85080.1"/>
    <property type="molecule type" value="Genomic_DNA"/>
</dbReference>
<dbReference type="AlphaFoldDB" id="A0A0N1F8I0"/>
<dbReference type="Pfam" id="PF05717">
    <property type="entry name" value="TnpB_IS66"/>
    <property type="match status" value="1"/>
</dbReference>
<dbReference type="NCBIfam" id="NF033819">
    <property type="entry name" value="IS66_TnpB"/>
    <property type="match status" value="1"/>
</dbReference>
<evidence type="ECO:0000313" key="1">
    <source>
        <dbReference type="EMBL" id="KPH85080.1"/>
    </source>
</evidence>
<dbReference type="InterPro" id="IPR008878">
    <property type="entry name" value="Transposase_IS66_Orf2"/>
</dbReference>
<gene>
    <name evidence="1" type="ORF">GLUCOINTEAF2_0203589</name>
</gene>
<name>A0A0N1F8I0_9PROT</name>
<keyword evidence="1" id="KW-0614">Plasmid</keyword>
<dbReference type="PANTHER" id="PTHR36455:SF1">
    <property type="entry name" value="BLR8292 PROTEIN"/>
    <property type="match status" value="1"/>
</dbReference>
<evidence type="ECO:0000313" key="2">
    <source>
        <dbReference type="Proteomes" id="UP000031553"/>
    </source>
</evidence>
<protein>
    <submittedName>
        <fullName evidence="1">Transposase</fullName>
    </submittedName>
</protein>
<comment type="caution">
    <text evidence="1">The sequence shown here is derived from an EMBL/GenBank/DDBJ whole genome shotgun (WGS) entry which is preliminary data.</text>
</comment>
<organism evidence="1 2">
    <name type="scientific">Komagataeibacter intermedius AF2</name>
    <dbReference type="NCBI Taxonomy" id="1458464"/>
    <lineage>
        <taxon>Bacteria</taxon>
        <taxon>Pseudomonadati</taxon>
        <taxon>Pseudomonadota</taxon>
        <taxon>Alphaproteobacteria</taxon>
        <taxon>Acetobacterales</taxon>
        <taxon>Acetobacteraceae</taxon>
        <taxon>Komagataeibacter</taxon>
    </lineage>
</organism>
<dbReference type="PANTHER" id="PTHR36455">
    <property type="match status" value="1"/>
</dbReference>
<proteinExistence type="predicted"/>
<dbReference type="Proteomes" id="UP000031553">
    <property type="component" value="Unassembled WGS sequence"/>
</dbReference>
<accession>A0A0N1F8I0</accession>
<sequence>MIPLPSTLKIWLAAGVTDMRLGMPGLALKVQEALGRDPFAGDVYAFRGRRGDLVKLIWHDGIGLSLYAKRIERGHFLWPSAKDGAIHLSPSQLTCLLDGTYQCPLFSRRLILRSTCSISRFLSLRMAVNTSGDRRNRCAPDDAGSITNRPLRICT</sequence>